<dbReference type="SUPFAM" id="SSF55729">
    <property type="entry name" value="Acyl-CoA N-acyltransferases (Nat)"/>
    <property type="match status" value="1"/>
</dbReference>
<dbReference type="RefSeq" id="WP_085835246.1">
    <property type="nucleotide sequence ID" value="NZ_FWFS01000001.1"/>
</dbReference>
<accession>A0A1Y5RM71</accession>
<evidence type="ECO:0000259" key="1">
    <source>
        <dbReference type="PROSITE" id="PS51186"/>
    </source>
</evidence>
<dbReference type="AlphaFoldDB" id="A0A1Y5RM71"/>
<evidence type="ECO:0000313" key="2">
    <source>
        <dbReference type="EMBL" id="SLN20579.1"/>
    </source>
</evidence>
<dbReference type="InterPro" id="IPR016181">
    <property type="entry name" value="Acyl_CoA_acyltransferase"/>
</dbReference>
<dbReference type="Proteomes" id="UP000193862">
    <property type="component" value="Unassembled WGS sequence"/>
</dbReference>
<dbReference type="EMBL" id="FWFS01000001">
    <property type="protein sequence ID" value="SLN20579.1"/>
    <property type="molecule type" value="Genomic_DNA"/>
</dbReference>
<name>A0A1Y5RM71_9RHOB</name>
<keyword evidence="3" id="KW-1185">Reference proteome</keyword>
<dbReference type="OrthoDB" id="9797178at2"/>
<dbReference type="Gene3D" id="3.40.630.30">
    <property type="match status" value="1"/>
</dbReference>
<gene>
    <name evidence="2" type="ORF">AQS8620_00533</name>
</gene>
<keyword evidence="2" id="KW-0808">Transferase</keyword>
<evidence type="ECO:0000313" key="3">
    <source>
        <dbReference type="Proteomes" id="UP000193862"/>
    </source>
</evidence>
<organism evidence="2 3">
    <name type="scientific">Aquimixticola soesokkakensis</name>
    <dbReference type="NCBI Taxonomy" id="1519096"/>
    <lineage>
        <taxon>Bacteria</taxon>
        <taxon>Pseudomonadati</taxon>
        <taxon>Pseudomonadota</taxon>
        <taxon>Alphaproteobacteria</taxon>
        <taxon>Rhodobacterales</taxon>
        <taxon>Paracoccaceae</taxon>
        <taxon>Aquimixticola</taxon>
    </lineage>
</organism>
<dbReference type="PROSITE" id="PS51186">
    <property type="entry name" value="GNAT"/>
    <property type="match status" value="1"/>
</dbReference>
<dbReference type="Pfam" id="PF00583">
    <property type="entry name" value="Acetyltransf_1"/>
    <property type="match status" value="1"/>
</dbReference>
<sequence length="163" mass="17690">MQLRPVVPADDIRISILLDEVFEGPMMWQFVKTLRRMNDVALERIAEVEGKAVGYICFSRNAAPQDWCTLSVVAVAPSYQREGRGRQLIHMGLADAKRIGVKAVTVMGVPEYFQRVGFSAPAARNLELPFGKGQVSLYPIAAGTGLAKTAVAFSAAYDTAISG</sequence>
<protein>
    <submittedName>
        <fullName evidence="2">Acetyltransferase (GNAT) family protein</fullName>
    </submittedName>
</protein>
<dbReference type="CDD" id="cd04301">
    <property type="entry name" value="NAT_SF"/>
    <property type="match status" value="1"/>
</dbReference>
<dbReference type="GO" id="GO:0016747">
    <property type="term" value="F:acyltransferase activity, transferring groups other than amino-acyl groups"/>
    <property type="evidence" value="ECO:0007669"/>
    <property type="project" value="InterPro"/>
</dbReference>
<feature type="domain" description="N-acetyltransferase" evidence="1">
    <location>
        <begin position="1"/>
        <end position="141"/>
    </location>
</feature>
<proteinExistence type="predicted"/>
<reference evidence="2 3" key="1">
    <citation type="submission" date="2017-03" db="EMBL/GenBank/DDBJ databases">
        <authorList>
            <person name="Afonso C.L."/>
            <person name="Miller P.J."/>
            <person name="Scott M.A."/>
            <person name="Spackman E."/>
            <person name="Goraichik I."/>
            <person name="Dimitrov K.M."/>
            <person name="Suarez D.L."/>
            <person name="Swayne D.E."/>
        </authorList>
    </citation>
    <scope>NUCLEOTIDE SEQUENCE [LARGE SCALE GENOMIC DNA]</scope>
    <source>
        <strain evidence="2 3">CECT 8620</strain>
    </source>
</reference>
<dbReference type="InterPro" id="IPR000182">
    <property type="entry name" value="GNAT_dom"/>
</dbReference>